<evidence type="ECO:0000313" key="2">
    <source>
        <dbReference type="Proteomes" id="UP001165960"/>
    </source>
</evidence>
<comment type="caution">
    <text evidence="1">The sequence shown here is derived from an EMBL/GenBank/DDBJ whole genome shotgun (WGS) entry which is preliminary data.</text>
</comment>
<organism evidence="1 2">
    <name type="scientific">Entomophthora muscae</name>
    <dbReference type="NCBI Taxonomy" id="34485"/>
    <lineage>
        <taxon>Eukaryota</taxon>
        <taxon>Fungi</taxon>
        <taxon>Fungi incertae sedis</taxon>
        <taxon>Zoopagomycota</taxon>
        <taxon>Entomophthoromycotina</taxon>
        <taxon>Entomophthoromycetes</taxon>
        <taxon>Entomophthorales</taxon>
        <taxon>Entomophthoraceae</taxon>
        <taxon>Entomophthora</taxon>
    </lineage>
</organism>
<gene>
    <name evidence="1" type="ORF">DSO57_1027994</name>
</gene>
<proteinExistence type="predicted"/>
<evidence type="ECO:0000313" key="1">
    <source>
        <dbReference type="EMBL" id="KAJ9053050.1"/>
    </source>
</evidence>
<reference evidence="1" key="1">
    <citation type="submission" date="2022-04" db="EMBL/GenBank/DDBJ databases">
        <title>Genome of the entomopathogenic fungus Entomophthora muscae.</title>
        <authorList>
            <person name="Elya C."/>
            <person name="Lovett B.R."/>
            <person name="Lee E."/>
            <person name="Macias A.M."/>
            <person name="Hajek A.E."/>
            <person name="De Bivort B.L."/>
            <person name="Kasson M.T."/>
            <person name="De Fine Licht H.H."/>
            <person name="Stajich J.E."/>
        </authorList>
    </citation>
    <scope>NUCLEOTIDE SEQUENCE</scope>
    <source>
        <strain evidence="1">Berkeley</strain>
    </source>
</reference>
<dbReference type="Proteomes" id="UP001165960">
    <property type="component" value="Unassembled WGS sequence"/>
</dbReference>
<keyword evidence="2" id="KW-1185">Reference proteome</keyword>
<accession>A0ACC2RSS0</accession>
<sequence>MGRWQRRFFLTTLCMAEKCLDGLHFFSFVLLPYLMFRDQWNVGTLFLASCCFSDVLFHIYCQLRVDDHSKNKLHVPTMDVQVKVRLASQLCNHMLNVDGDLGGWMIPPPNQKIHISDASRWLIWAFFGKAAEFLTMEEWNEAAKILDIFKKRMGGLDKSNTYKSFGCMTPNIDAMDVSFRPLLIHAAVAGYSLLLGGIWARCGFTWCPSDMGLPYWIYEPIHQEGTPILFLYGGAFYTHLLPSHIPDLVKKYHNRRIILVSVPTTTPASAAPIFTPPEISGRLSRILKKNHIQQVSLISFSVGCIAASWFIKGYPNCVSQLTMVEPVCFEMWDPSFVYSSLYGKPTCVMMHLYHLFTRDHVVASYLHNFWLPLYVFFPESITMPAHIFIAGRDWLVNGPKTYQYLTTRKDKSNLEHIQLHHMDMTHGEFLVNNDIQDAIYSHL</sequence>
<protein>
    <submittedName>
        <fullName evidence="1">Uncharacterized protein</fullName>
    </submittedName>
</protein>
<dbReference type="EMBL" id="QTSX02006564">
    <property type="protein sequence ID" value="KAJ9053050.1"/>
    <property type="molecule type" value="Genomic_DNA"/>
</dbReference>
<name>A0ACC2RSS0_9FUNG</name>